<accession>A0ABQ3DNY1</accession>
<gene>
    <name evidence="3" type="ORF">GCM10010346_31930</name>
</gene>
<name>A0ABQ3DNY1_9ACTN</name>
<keyword evidence="1" id="KW-0175">Coiled coil</keyword>
<comment type="caution">
    <text evidence="3">The sequence shown here is derived from an EMBL/GenBank/DDBJ whole genome shotgun (WGS) entry which is preliminary data.</text>
</comment>
<dbReference type="Pfam" id="PF09511">
    <property type="entry name" value="RNA_lig_T4_1"/>
    <property type="match status" value="1"/>
</dbReference>
<evidence type="ECO:0000259" key="2">
    <source>
        <dbReference type="Pfam" id="PF09511"/>
    </source>
</evidence>
<dbReference type="InterPro" id="IPR019039">
    <property type="entry name" value="T4-Rnl1-like_N"/>
</dbReference>
<dbReference type="EMBL" id="BMVO01000008">
    <property type="protein sequence ID" value="GHB06299.1"/>
    <property type="molecule type" value="Genomic_DNA"/>
</dbReference>
<feature type="coiled-coil region" evidence="1">
    <location>
        <begin position="327"/>
        <end position="354"/>
    </location>
</feature>
<proteinExistence type="predicted"/>
<reference evidence="4" key="1">
    <citation type="journal article" date="2019" name="Int. J. Syst. Evol. Microbiol.">
        <title>The Global Catalogue of Microorganisms (GCM) 10K type strain sequencing project: providing services to taxonomists for standard genome sequencing and annotation.</title>
        <authorList>
            <consortium name="The Broad Institute Genomics Platform"/>
            <consortium name="The Broad Institute Genome Sequencing Center for Infectious Disease"/>
            <person name="Wu L."/>
            <person name="Ma J."/>
        </authorList>
    </citation>
    <scope>NUCLEOTIDE SEQUENCE [LARGE SCALE GENOMIC DNA]</scope>
    <source>
        <strain evidence="4">JCM 4737</strain>
    </source>
</reference>
<organism evidence="3 4">
    <name type="scientific">Streptomyces chryseus</name>
    <dbReference type="NCBI Taxonomy" id="68186"/>
    <lineage>
        <taxon>Bacteria</taxon>
        <taxon>Bacillati</taxon>
        <taxon>Actinomycetota</taxon>
        <taxon>Actinomycetes</taxon>
        <taxon>Kitasatosporales</taxon>
        <taxon>Streptomycetaceae</taxon>
        <taxon>Streptomyces</taxon>
    </lineage>
</organism>
<dbReference type="RefSeq" id="WP_138893847.1">
    <property type="nucleotide sequence ID" value="NZ_BMVO01000008.1"/>
</dbReference>
<keyword evidence="4" id="KW-1185">Reference proteome</keyword>
<sequence length="405" mass="43869">MSQAYLTLQELLPPAALAAALDAGHVTRKPHPELPLSIYTYTRTCQYERIWNEVTTRCRGLVADDATGEIVALPLPKFFNVGEHEAGQPYAPALPDEPFEVYDKVDGSLAVVFHYAGRWRVASKGSFISAQARWAQRRLDAQDTSALSPGVTYLAEIVYPENRVVVDYGDRRDLVLLAAFGRDGTEIPVAEAGAAWKGVGSVVTVWPAVPLADLIALAEANTLPGGRSATGTDAEGFVLRFASGVRAKAKLSEYVRLHKVMTGVTERDIWRGHGIQRFAGMSAKRLAQGLGCSRAELGGITAAGGRPLDALLEQVPDEFDAWVRGVIARLEAQAAALEAAIDEAFRELAALTGDRAAFARAVKELPDARIRAALFLRLDGRPTDLVVWRAVRPEAADPFKTDEEN</sequence>
<dbReference type="Proteomes" id="UP000599437">
    <property type="component" value="Unassembled WGS sequence"/>
</dbReference>
<evidence type="ECO:0000313" key="3">
    <source>
        <dbReference type="EMBL" id="GHB06299.1"/>
    </source>
</evidence>
<feature type="domain" description="T4 RNA ligase 1-like N-terminal" evidence="2">
    <location>
        <begin position="58"/>
        <end position="243"/>
    </location>
</feature>
<evidence type="ECO:0000313" key="4">
    <source>
        <dbReference type="Proteomes" id="UP000599437"/>
    </source>
</evidence>
<evidence type="ECO:0000256" key="1">
    <source>
        <dbReference type="SAM" id="Coils"/>
    </source>
</evidence>
<protein>
    <recommendedName>
        <fullName evidence="2">T4 RNA ligase 1-like N-terminal domain-containing protein</fullName>
    </recommendedName>
</protein>